<evidence type="ECO:0000313" key="3">
    <source>
        <dbReference type="Proteomes" id="UP000255024"/>
    </source>
</evidence>
<reference evidence="2 3" key="1">
    <citation type="submission" date="2018-06" db="EMBL/GenBank/DDBJ databases">
        <authorList>
            <consortium name="Pathogen Informatics"/>
            <person name="Doyle S."/>
        </authorList>
    </citation>
    <scope>NUCLEOTIDE SEQUENCE [LARGE SCALE GENOMIC DNA]</scope>
    <source>
        <strain evidence="2 3">NCTC11179</strain>
    </source>
</reference>
<keyword evidence="3" id="KW-1185">Reference proteome</keyword>
<accession>A0A378RMU5</accession>
<dbReference type="Proteomes" id="UP000255024">
    <property type="component" value="Unassembled WGS sequence"/>
</dbReference>
<evidence type="ECO:0008006" key="4">
    <source>
        <dbReference type="Google" id="ProtNLM"/>
    </source>
</evidence>
<sequence length="103" mass="11510">MKRLFVLFTMLFCFSIAGICKTTIDLSENSKQKTEVASFSDVVKVDAVFASVDLKADVGSQYVFSVPSVLTDKKHISTYIISLNLEPLQSEVIICIRDKIRIT</sequence>
<feature type="chain" id="PRO_5016986771" description="Lipoprotein" evidence="1">
    <location>
        <begin position="18"/>
        <end position="103"/>
    </location>
</feature>
<evidence type="ECO:0000256" key="1">
    <source>
        <dbReference type="SAM" id="SignalP"/>
    </source>
</evidence>
<organism evidence="2 3">
    <name type="scientific">Myroides odoratus</name>
    <name type="common">Flavobacterium odoratum</name>
    <dbReference type="NCBI Taxonomy" id="256"/>
    <lineage>
        <taxon>Bacteria</taxon>
        <taxon>Pseudomonadati</taxon>
        <taxon>Bacteroidota</taxon>
        <taxon>Flavobacteriia</taxon>
        <taxon>Flavobacteriales</taxon>
        <taxon>Flavobacteriaceae</taxon>
        <taxon>Myroides</taxon>
    </lineage>
</organism>
<proteinExistence type="predicted"/>
<name>A0A378RMU5_MYROD</name>
<protein>
    <recommendedName>
        <fullName evidence="4">Lipoprotein</fullName>
    </recommendedName>
</protein>
<dbReference type="AlphaFoldDB" id="A0A378RMU5"/>
<keyword evidence="1" id="KW-0732">Signal</keyword>
<gene>
    <name evidence="2" type="ORF">NCTC11179_01879</name>
</gene>
<feature type="signal peptide" evidence="1">
    <location>
        <begin position="1"/>
        <end position="17"/>
    </location>
</feature>
<dbReference type="RefSeq" id="WP_115091297.1">
    <property type="nucleotide sequence ID" value="NZ_CP068107.1"/>
</dbReference>
<evidence type="ECO:0000313" key="2">
    <source>
        <dbReference type="EMBL" id="STZ28336.1"/>
    </source>
</evidence>
<dbReference type="EMBL" id="UGQL01000001">
    <property type="protein sequence ID" value="STZ28336.1"/>
    <property type="molecule type" value="Genomic_DNA"/>
</dbReference>